<sequence length="254" mass="27772">MNMVCATCYIPKDDERKPRGEDAHFIYAEQQMIGVADGVGGWAKYGVDAGDYARELIFNSIIAVHRERSNSKGGLVDPKRVLEYAFSKTKLRGSSTACILAHSDGVLRAVNVGDSGFMVFRDNKCVFRSKIQQRGFNRPYQLGNSSKLDRPDCAAEFEVAVMVGDVVVLGTDGLLDNVFPWEIEDVLKEESEAKEGIKPDKLACSIAGLSLNKSMDKFKDSPFSEAAKKAGKTHSGGKVDDITVIVGHIVDKCQ</sequence>
<evidence type="ECO:0000256" key="1">
    <source>
        <dbReference type="RuleBase" id="RU366020"/>
    </source>
</evidence>
<evidence type="ECO:0000313" key="4">
    <source>
        <dbReference type="Proteomes" id="UP000237105"/>
    </source>
</evidence>
<comment type="similarity">
    <text evidence="1">Belongs to the PP2C family.</text>
</comment>
<dbReference type="PANTHER" id="PTHR12320:SF81">
    <property type="entry name" value="PROTEIN PHOSPHATASE 2C 23-RELATED"/>
    <property type="match status" value="1"/>
</dbReference>
<dbReference type="InterPro" id="IPR001932">
    <property type="entry name" value="PPM-type_phosphatase-like_dom"/>
</dbReference>
<comment type="cofactor">
    <cofactor evidence="1">
        <name>Mn(2+)</name>
        <dbReference type="ChEBI" id="CHEBI:29035"/>
    </cofactor>
</comment>
<keyword evidence="1" id="KW-0464">Manganese</keyword>
<accession>A0A2P5DQU7</accession>
<proteinExistence type="inferred from homology"/>
<comment type="caution">
    <text evidence="3">The sequence shown here is derived from an EMBL/GenBank/DDBJ whole genome shotgun (WGS) entry which is preliminary data.</text>
</comment>
<dbReference type="InterPro" id="IPR036457">
    <property type="entry name" value="PPM-type-like_dom_sf"/>
</dbReference>
<comment type="catalytic activity">
    <reaction evidence="1">
        <text>O-phospho-L-threonyl-[protein] + H2O = L-threonyl-[protein] + phosphate</text>
        <dbReference type="Rhea" id="RHEA:47004"/>
        <dbReference type="Rhea" id="RHEA-COMP:11060"/>
        <dbReference type="Rhea" id="RHEA-COMP:11605"/>
        <dbReference type="ChEBI" id="CHEBI:15377"/>
        <dbReference type="ChEBI" id="CHEBI:30013"/>
        <dbReference type="ChEBI" id="CHEBI:43474"/>
        <dbReference type="ChEBI" id="CHEBI:61977"/>
        <dbReference type="EC" id="3.1.3.16"/>
    </reaction>
</comment>
<comment type="catalytic activity">
    <reaction evidence="1">
        <text>O-phospho-L-seryl-[protein] + H2O = L-seryl-[protein] + phosphate</text>
        <dbReference type="Rhea" id="RHEA:20629"/>
        <dbReference type="Rhea" id="RHEA-COMP:9863"/>
        <dbReference type="Rhea" id="RHEA-COMP:11604"/>
        <dbReference type="ChEBI" id="CHEBI:15377"/>
        <dbReference type="ChEBI" id="CHEBI:29999"/>
        <dbReference type="ChEBI" id="CHEBI:43474"/>
        <dbReference type="ChEBI" id="CHEBI:83421"/>
        <dbReference type="EC" id="3.1.3.16"/>
    </reaction>
</comment>
<dbReference type="GO" id="GO:0004722">
    <property type="term" value="F:protein serine/threonine phosphatase activity"/>
    <property type="evidence" value="ECO:0007669"/>
    <property type="project" value="UniProtKB-EC"/>
</dbReference>
<dbReference type="InterPro" id="IPR039123">
    <property type="entry name" value="PPTC7"/>
</dbReference>
<evidence type="ECO:0000313" key="3">
    <source>
        <dbReference type="EMBL" id="PON75660.1"/>
    </source>
</evidence>
<dbReference type="SUPFAM" id="SSF81606">
    <property type="entry name" value="PP2C-like"/>
    <property type="match status" value="1"/>
</dbReference>
<dbReference type="EMBL" id="JXTB01000022">
    <property type="protein sequence ID" value="PON75660.1"/>
    <property type="molecule type" value="Genomic_DNA"/>
</dbReference>
<name>A0A2P5DQU7_PARAD</name>
<keyword evidence="1" id="KW-0460">Magnesium</keyword>
<evidence type="ECO:0000259" key="2">
    <source>
        <dbReference type="PROSITE" id="PS51746"/>
    </source>
</evidence>
<dbReference type="SMART" id="SM00331">
    <property type="entry name" value="PP2C_SIG"/>
    <property type="match status" value="1"/>
</dbReference>
<dbReference type="Proteomes" id="UP000237105">
    <property type="component" value="Unassembled WGS sequence"/>
</dbReference>
<dbReference type="GO" id="GO:0046872">
    <property type="term" value="F:metal ion binding"/>
    <property type="evidence" value="ECO:0007669"/>
    <property type="project" value="UniProtKB-UniRule"/>
</dbReference>
<keyword evidence="1" id="KW-0904">Protein phosphatase</keyword>
<dbReference type="PANTHER" id="PTHR12320">
    <property type="entry name" value="PROTEIN PHOSPHATASE 2C"/>
    <property type="match status" value="1"/>
</dbReference>
<protein>
    <recommendedName>
        <fullName evidence="1">Protein phosphatase</fullName>
        <ecNumber evidence="1">3.1.3.16</ecNumber>
    </recommendedName>
</protein>
<keyword evidence="1" id="KW-0479">Metal-binding</keyword>
<gene>
    <name evidence="3" type="ORF">PanWU01x14_039200</name>
</gene>
<keyword evidence="1" id="KW-0378">Hydrolase</keyword>
<keyword evidence="4" id="KW-1185">Reference proteome</keyword>
<dbReference type="Gene3D" id="3.60.40.10">
    <property type="entry name" value="PPM-type phosphatase domain"/>
    <property type="match status" value="2"/>
</dbReference>
<dbReference type="SMART" id="SM00332">
    <property type="entry name" value="PP2Cc"/>
    <property type="match status" value="1"/>
</dbReference>
<dbReference type="PROSITE" id="PS51746">
    <property type="entry name" value="PPM_2"/>
    <property type="match status" value="1"/>
</dbReference>
<dbReference type="OrthoDB" id="60843at2759"/>
<reference evidence="4" key="1">
    <citation type="submission" date="2016-06" db="EMBL/GenBank/DDBJ databases">
        <title>Parallel loss of symbiosis genes in relatives of nitrogen-fixing non-legume Parasponia.</title>
        <authorList>
            <person name="Van Velzen R."/>
            <person name="Holmer R."/>
            <person name="Bu F."/>
            <person name="Rutten L."/>
            <person name="Van Zeijl A."/>
            <person name="Liu W."/>
            <person name="Santuari L."/>
            <person name="Cao Q."/>
            <person name="Sharma T."/>
            <person name="Shen D."/>
            <person name="Roswanjaya Y."/>
            <person name="Wardhani T."/>
            <person name="Kalhor M.S."/>
            <person name="Jansen J."/>
            <person name="Van den Hoogen J."/>
            <person name="Gungor B."/>
            <person name="Hartog M."/>
            <person name="Hontelez J."/>
            <person name="Verver J."/>
            <person name="Yang W.-C."/>
            <person name="Schijlen E."/>
            <person name="Repin R."/>
            <person name="Schilthuizen M."/>
            <person name="Schranz E."/>
            <person name="Heidstra R."/>
            <person name="Miyata K."/>
            <person name="Fedorova E."/>
            <person name="Kohlen W."/>
            <person name="Bisseling T."/>
            <person name="Smit S."/>
            <person name="Geurts R."/>
        </authorList>
    </citation>
    <scope>NUCLEOTIDE SEQUENCE [LARGE SCALE GENOMIC DNA]</scope>
    <source>
        <strain evidence="4">cv. WU1-14</strain>
    </source>
</reference>
<comment type="cofactor">
    <cofactor evidence="1">
        <name>Mg(2+)</name>
        <dbReference type="ChEBI" id="CHEBI:18420"/>
    </cofactor>
</comment>
<organism evidence="3 4">
    <name type="scientific">Parasponia andersonii</name>
    <name type="common">Sponia andersonii</name>
    <dbReference type="NCBI Taxonomy" id="3476"/>
    <lineage>
        <taxon>Eukaryota</taxon>
        <taxon>Viridiplantae</taxon>
        <taxon>Streptophyta</taxon>
        <taxon>Embryophyta</taxon>
        <taxon>Tracheophyta</taxon>
        <taxon>Spermatophyta</taxon>
        <taxon>Magnoliopsida</taxon>
        <taxon>eudicotyledons</taxon>
        <taxon>Gunneridae</taxon>
        <taxon>Pentapetalae</taxon>
        <taxon>rosids</taxon>
        <taxon>fabids</taxon>
        <taxon>Rosales</taxon>
        <taxon>Cannabaceae</taxon>
        <taxon>Parasponia</taxon>
    </lineage>
</organism>
<feature type="domain" description="PPM-type phosphatase" evidence="2">
    <location>
        <begin position="7"/>
        <end position="249"/>
    </location>
</feature>
<dbReference type="AlphaFoldDB" id="A0A2P5DQU7"/>
<dbReference type="EC" id="3.1.3.16" evidence="1"/>